<dbReference type="SUPFAM" id="SSF69500">
    <property type="entry name" value="DTD-like"/>
    <property type="match status" value="1"/>
</dbReference>
<evidence type="ECO:0000313" key="11">
    <source>
        <dbReference type="Proteomes" id="UP000694544"/>
    </source>
</evidence>
<dbReference type="AlphaFoldDB" id="A0A8C6G099"/>
<comment type="catalytic activity">
    <reaction evidence="3">
        <text>glycyl-tRNA(Ala) + H2O = tRNA(Ala) + glycine + H(+)</text>
        <dbReference type="Rhea" id="RHEA:53744"/>
        <dbReference type="Rhea" id="RHEA-COMP:9657"/>
        <dbReference type="Rhea" id="RHEA-COMP:13640"/>
        <dbReference type="ChEBI" id="CHEBI:15377"/>
        <dbReference type="ChEBI" id="CHEBI:15378"/>
        <dbReference type="ChEBI" id="CHEBI:57305"/>
        <dbReference type="ChEBI" id="CHEBI:78442"/>
        <dbReference type="ChEBI" id="CHEBI:78522"/>
        <dbReference type="EC" id="3.1.1.96"/>
    </reaction>
</comment>
<evidence type="ECO:0000313" key="10">
    <source>
        <dbReference type="Ensembl" id="ENSMMSP00000031569.1"/>
    </source>
</evidence>
<evidence type="ECO:0000256" key="5">
    <source>
        <dbReference type="ARBA" id="ARBA00054206"/>
    </source>
</evidence>
<dbReference type="PANTHER" id="PTHR10472:SF5">
    <property type="entry name" value="D-AMINOACYL-TRNA DEACYLASE 1"/>
    <property type="match status" value="1"/>
</dbReference>
<evidence type="ECO:0000256" key="9">
    <source>
        <dbReference type="SAM" id="MobiDB-lite"/>
    </source>
</evidence>
<evidence type="ECO:0000256" key="1">
    <source>
        <dbReference type="ARBA" id="ARBA00009673"/>
    </source>
</evidence>
<reference evidence="10" key="2">
    <citation type="submission" date="2025-09" db="UniProtKB">
        <authorList>
            <consortium name="Ensembl"/>
        </authorList>
    </citation>
    <scope>IDENTIFICATION</scope>
</reference>
<protein>
    <recommendedName>
        <fullName evidence="7">D-aminoacyl-tRNA deacylase 1</fullName>
        <ecNumber evidence="2">3.1.1.96</ecNumber>
    </recommendedName>
    <alternativeName>
        <fullName evidence="8">DNA-unwinding element-binding protein B</fullName>
    </alternativeName>
</protein>
<dbReference type="GO" id="GO:0005737">
    <property type="term" value="C:cytoplasm"/>
    <property type="evidence" value="ECO:0007669"/>
    <property type="project" value="InterPro"/>
</dbReference>
<comment type="similarity">
    <text evidence="1">Belongs to the DTD family.</text>
</comment>
<reference evidence="10" key="1">
    <citation type="submission" date="2025-08" db="UniProtKB">
        <authorList>
            <consortium name="Ensembl"/>
        </authorList>
    </citation>
    <scope>IDENTIFICATION</scope>
</reference>
<feature type="region of interest" description="Disordered" evidence="9">
    <location>
        <begin position="148"/>
        <end position="200"/>
    </location>
</feature>
<dbReference type="Ensembl" id="ENSMMST00000034706.1">
    <property type="protein sequence ID" value="ENSMMSP00000031569.1"/>
    <property type="gene ID" value="ENSMMSG00000023446.1"/>
</dbReference>
<evidence type="ECO:0000256" key="8">
    <source>
        <dbReference type="ARBA" id="ARBA00077577"/>
    </source>
</evidence>
<dbReference type="GO" id="GO:0051500">
    <property type="term" value="F:D-tyrosyl-tRNA(Tyr) deacylase activity"/>
    <property type="evidence" value="ECO:0007669"/>
    <property type="project" value="TreeGrafter"/>
</dbReference>
<comment type="catalytic activity">
    <reaction evidence="4">
        <text>a D-aminoacyl-tRNA + H2O = a tRNA + a D-alpha-amino acid + H(+)</text>
        <dbReference type="Rhea" id="RHEA:13953"/>
        <dbReference type="Rhea" id="RHEA-COMP:10123"/>
        <dbReference type="Rhea" id="RHEA-COMP:10124"/>
        <dbReference type="ChEBI" id="CHEBI:15377"/>
        <dbReference type="ChEBI" id="CHEBI:15378"/>
        <dbReference type="ChEBI" id="CHEBI:59871"/>
        <dbReference type="ChEBI" id="CHEBI:78442"/>
        <dbReference type="ChEBI" id="CHEBI:79333"/>
        <dbReference type="EC" id="3.1.1.96"/>
    </reaction>
</comment>
<evidence type="ECO:0000256" key="2">
    <source>
        <dbReference type="ARBA" id="ARBA00013056"/>
    </source>
</evidence>
<evidence type="ECO:0000256" key="6">
    <source>
        <dbReference type="ARBA" id="ARBA00062485"/>
    </source>
</evidence>
<comment type="function">
    <text evidence="5">An aminoacyl-tRNA editing enzyme that deacylates mischarged D-aminoacyl-tRNAs. Also deacylates mischarged glycyl-tRNA(Ala), protecting cells against glycine mischarging by AlaRS. Acts via tRNA-based rather than protein-based catalysis; rejects L-amino acids rather than detecting D-amino acids in the active site. By recycling D-aminoacyl-tRNA to D-amino acids and free tRNA molecules, this enzyme counteracts the toxicity associated with the formation of D-aminoacyl-tRNA entities in vivo and helps enforce protein L-homochirality.</text>
</comment>
<proteinExistence type="inferred from homology"/>
<evidence type="ECO:0000256" key="7">
    <source>
        <dbReference type="ARBA" id="ARBA00067527"/>
    </source>
</evidence>
<comment type="subunit">
    <text evidence="6">Homodimer. Interacts with CDC45 and TOPBP1.</text>
</comment>
<evidence type="ECO:0000256" key="3">
    <source>
        <dbReference type="ARBA" id="ARBA00047676"/>
    </source>
</evidence>
<dbReference type="EC" id="3.1.1.96" evidence="2"/>
<dbReference type="InterPro" id="IPR023509">
    <property type="entry name" value="DTD-like_sf"/>
</dbReference>
<dbReference type="InterPro" id="IPR003732">
    <property type="entry name" value="Daa-tRNA_deacyls_DTD"/>
</dbReference>
<evidence type="ECO:0000256" key="4">
    <source>
        <dbReference type="ARBA" id="ARBA00048018"/>
    </source>
</evidence>
<accession>A0A8C6G099</accession>
<dbReference type="GeneTree" id="ENSGT00940000153431"/>
<keyword evidence="11" id="KW-1185">Reference proteome</keyword>
<name>A0A8C6G099_MOSMO</name>
<feature type="compositionally biased region" description="Basic and acidic residues" evidence="9">
    <location>
        <begin position="175"/>
        <end position="184"/>
    </location>
</feature>
<dbReference type="Proteomes" id="UP000694544">
    <property type="component" value="Unplaced"/>
</dbReference>
<dbReference type="Pfam" id="PF02580">
    <property type="entry name" value="Tyr_Deacylase"/>
    <property type="match status" value="1"/>
</dbReference>
<dbReference type="Gene3D" id="3.50.80.10">
    <property type="entry name" value="D-tyrosyl-tRNA(Tyr) deacylase"/>
    <property type="match status" value="1"/>
</dbReference>
<sequence length="200" mass="22089">MDTAMVPHITQASITVEGEQIGSIRWVIGMFLGISLEDTQKELEHVVRKILNLHVFEDESGKHWSKSVMDKQYNVLCVSESSLQRVLKGNEPDFHLAMPAGQAEAFYMGFLEPLCKAERPELIKDGKFSAYLQVHIQSDGPGTIALESPLEKQQQRTENASAKGPSESSKKRSAPRKEDHKAGSKAEGTCPSERQVAASP</sequence>
<dbReference type="FunFam" id="3.50.80.10:FF:000001">
    <property type="entry name" value="D-aminoacyl-tRNA deacylase"/>
    <property type="match status" value="1"/>
</dbReference>
<dbReference type="PANTHER" id="PTHR10472">
    <property type="entry name" value="D-TYROSYL-TRNA TYR DEACYLASE"/>
    <property type="match status" value="1"/>
</dbReference>
<organism evidence="10 11">
    <name type="scientific">Moschus moschiferus</name>
    <name type="common">Siberian musk deer</name>
    <name type="synonym">Moschus sibiricus</name>
    <dbReference type="NCBI Taxonomy" id="68415"/>
    <lineage>
        <taxon>Eukaryota</taxon>
        <taxon>Metazoa</taxon>
        <taxon>Chordata</taxon>
        <taxon>Craniata</taxon>
        <taxon>Vertebrata</taxon>
        <taxon>Euteleostomi</taxon>
        <taxon>Mammalia</taxon>
        <taxon>Eutheria</taxon>
        <taxon>Laurasiatheria</taxon>
        <taxon>Artiodactyla</taxon>
        <taxon>Ruminantia</taxon>
        <taxon>Pecora</taxon>
        <taxon>Moschidae</taxon>
        <taxon>Moschus</taxon>
    </lineage>
</organism>